<dbReference type="RefSeq" id="WP_379557522.1">
    <property type="nucleotide sequence ID" value="NZ_JBHTJS010000015.1"/>
</dbReference>
<dbReference type="Proteomes" id="UP001597048">
    <property type="component" value="Unassembled WGS sequence"/>
</dbReference>
<evidence type="ECO:0000313" key="3">
    <source>
        <dbReference type="Proteomes" id="UP001597048"/>
    </source>
</evidence>
<evidence type="ECO:0000256" key="1">
    <source>
        <dbReference type="SAM" id="Phobius"/>
    </source>
</evidence>
<protein>
    <submittedName>
        <fullName evidence="2">Uncharacterized protein</fullName>
    </submittedName>
</protein>
<proteinExistence type="predicted"/>
<sequence length="87" mass="9545">MNKAVIFGMFTALLGLMWMISVLVAGSNASVIELPYEAFQGLAFFFVWGLGFPIVLGIAVAGLCIAAVLLFGFTVGYQLWCWVFYNH</sequence>
<name>A0ABW3KFI6_9GAMM</name>
<gene>
    <name evidence="2" type="ORF">ACFQ1C_05325</name>
</gene>
<keyword evidence="1" id="KW-0472">Membrane</keyword>
<keyword evidence="1" id="KW-0812">Transmembrane</keyword>
<evidence type="ECO:0000313" key="2">
    <source>
        <dbReference type="EMBL" id="MFD1007577.1"/>
    </source>
</evidence>
<keyword evidence="3" id="KW-1185">Reference proteome</keyword>
<reference evidence="3" key="1">
    <citation type="journal article" date="2019" name="Int. J. Syst. Evol. Microbiol.">
        <title>The Global Catalogue of Microorganisms (GCM) 10K type strain sequencing project: providing services to taxonomists for standard genome sequencing and annotation.</title>
        <authorList>
            <consortium name="The Broad Institute Genomics Platform"/>
            <consortium name="The Broad Institute Genome Sequencing Center for Infectious Disease"/>
            <person name="Wu L."/>
            <person name="Ma J."/>
        </authorList>
    </citation>
    <scope>NUCLEOTIDE SEQUENCE [LARGE SCALE GENOMIC DNA]</scope>
    <source>
        <strain evidence="3">CCUG 60525</strain>
    </source>
</reference>
<feature type="transmembrane region" description="Helical" evidence="1">
    <location>
        <begin position="38"/>
        <end position="59"/>
    </location>
</feature>
<keyword evidence="1" id="KW-1133">Transmembrane helix</keyword>
<feature type="transmembrane region" description="Helical" evidence="1">
    <location>
        <begin position="6"/>
        <end position="26"/>
    </location>
</feature>
<organism evidence="2 3">
    <name type="scientific">Oceanisphaera ostreae</name>
    <dbReference type="NCBI Taxonomy" id="914151"/>
    <lineage>
        <taxon>Bacteria</taxon>
        <taxon>Pseudomonadati</taxon>
        <taxon>Pseudomonadota</taxon>
        <taxon>Gammaproteobacteria</taxon>
        <taxon>Aeromonadales</taxon>
        <taxon>Aeromonadaceae</taxon>
        <taxon>Oceanisphaera</taxon>
    </lineage>
</organism>
<dbReference type="EMBL" id="JBHTJS010000015">
    <property type="protein sequence ID" value="MFD1007577.1"/>
    <property type="molecule type" value="Genomic_DNA"/>
</dbReference>
<comment type="caution">
    <text evidence="2">The sequence shown here is derived from an EMBL/GenBank/DDBJ whole genome shotgun (WGS) entry which is preliminary data.</text>
</comment>
<accession>A0ABW3KFI6</accession>